<evidence type="ECO:0000256" key="7">
    <source>
        <dbReference type="PROSITE-ProRule" id="PRU00283"/>
    </source>
</evidence>
<dbReference type="Gene3D" id="3.40.850.10">
    <property type="entry name" value="Kinesin motor domain"/>
    <property type="match status" value="1"/>
</dbReference>
<evidence type="ECO:0000313" key="12">
    <source>
        <dbReference type="Proteomes" id="UP001329430"/>
    </source>
</evidence>
<protein>
    <recommendedName>
        <fullName evidence="8">Kinesin-like protein</fullName>
    </recommendedName>
</protein>
<dbReference type="PRINTS" id="PR00380">
    <property type="entry name" value="KINESINHEAVY"/>
</dbReference>
<dbReference type="GO" id="GO:0005875">
    <property type="term" value="C:microtubule associated complex"/>
    <property type="evidence" value="ECO:0007669"/>
    <property type="project" value="TreeGrafter"/>
</dbReference>
<name>A0AAN7V804_9COLE</name>
<keyword evidence="5" id="KW-0175">Coiled coil</keyword>
<dbReference type="InterPro" id="IPR036961">
    <property type="entry name" value="Kinesin_motor_dom_sf"/>
</dbReference>
<proteinExistence type="inferred from homology"/>
<organism evidence="11 12">
    <name type="scientific">Pyrocoelia pectoralis</name>
    <dbReference type="NCBI Taxonomy" id="417401"/>
    <lineage>
        <taxon>Eukaryota</taxon>
        <taxon>Metazoa</taxon>
        <taxon>Ecdysozoa</taxon>
        <taxon>Arthropoda</taxon>
        <taxon>Hexapoda</taxon>
        <taxon>Insecta</taxon>
        <taxon>Pterygota</taxon>
        <taxon>Neoptera</taxon>
        <taxon>Endopterygota</taxon>
        <taxon>Coleoptera</taxon>
        <taxon>Polyphaga</taxon>
        <taxon>Elateriformia</taxon>
        <taxon>Elateroidea</taxon>
        <taxon>Lampyridae</taxon>
        <taxon>Lampyrinae</taxon>
        <taxon>Pyrocoelia</taxon>
    </lineage>
</organism>
<evidence type="ECO:0000256" key="5">
    <source>
        <dbReference type="ARBA" id="ARBA00023054"/>
    </source>
</evidence>
<evidence type="ECO:0000259" key="10">
    <source>
        <dbReference type="PROSITE" id="PS50067"/>
    </source>
</evidence>
<keyword evidence="3 7" id="KW-0547">Nucleotide-binding</keyword>
<feature type="compositionally biased region" description="Polar residues" evidence="9">
    <location>
        <begin position="471"/>
        <end position="487"/>
    </location>
</feature>
<dbReference type="PROSITE" id="PS00411">
    <property type="entry name" value="KINESIN_MOTOR_1"/>
    <property type="match status" value="1"/>
</dbReference>
<evidence type="ECO:0000256" key="1">
    <source>
        <dbReference type="ARBA" id="ARBA00004245"/>
    </source>
</evidence>
<comment type="subcellular location">
    <subcellularLocation>
        <location evidence="1">Cytoplasm</location>
        <location evidence="1">Cytoskeleton</location>
    </subcellularLocation>
</comment>
<evidence type="ECO:0000256" key="8">
    <source>
        <dbReference type="RuleBase" id="RU000394"/>
    </source>
</evidence>
<feature type="binding site" evidence="7">
    <location>
        <begin position="81"/>
        <end position="88"/>
    </location>
    <ligand>
        <name>ATP</name>
        <dbReference type="ChEBI" id="CHEBI:30616"/>
    </ligand>
</feature>
<keyword evidence="8" id="KW-0493">Microtubule</keyword>
<evidence type="ECO:0000256" key="6">
    <source>
        <dbReference type="ARBA" id="ARBA00023212"/>
    </source>
</evidence>
<evidence type="ECO:0000256" key="3">
    <source>
        <dbReference type="ARBA" id="ARBA00022741"/>
    </source>
</evidence>
<keyword evidence="12" id="KW-1185">Reference proteome</keyword>
<dbReference type="Gene3D" id="1.10.150.280">
    <property type="entry name" value="AF1531-like domain"/>
    <property type="match status" value="1"/>
</dbReference>
<feature type="region of interest" description="Disordered" evidence="9">
    <location>
        <begin position="504"/>
        <end position="535"/>
    </location>
</feature>
<sequence length="677" mass="76360">MEDSVNVGIRVRPSSNVFDQSIAVSVVSDNPPVLHVINKQLYSFDHIFGEDASQEKVYNIMVKPLVQKVLQGYNCTIFAYGQTGSGKTYTIGSHPKGDAEAGFIARLCDELFSNREEYRDMAISINYYEIYNEKVFDLLSDKKEPLLVKGFKVDGLETIHVHNQSEAAQLLAMGSLNRHTGETKQNRYSSRSHAIFTLTCVVKNEICETEAKLNLVDLAGSESVRKTGTEGSQFQEGININKGLFYVGRVINALTTNMVHVPYRQSMITTILQDSLSKRNFITLVACVSPDLQDVHETIQTLEFAQGTKKVKNKPEVNNAILEYKKNNPTLFERPIPTSAAKVRSTPLKRQNHSMDCAITPGIVKKPKPNHTWTPCSAITECEIQTPPSLSAMSVASTLRDGRFVLSSLSPIVQKCTEVVENKIMEKFQLLMKPYTYRSTPEKPKTPQFSWQRLHSEVTQIVRNEFVQLTSQRSHTSSSPIETSGDSNVAKRLDFDDDSSFVFKLPEKPPPKLPRKKAHKNETELDQSIQKAPRRSMRLSMKMPPLTFVVQSGKRKSLRLMDKNQAGVSPERHPQRIISKRPPIPTPRTKPSTSNTISLEDAKIAHCNNILNILNNGNEKELQKLPSVGLKTAKQIYLYRQLHGPLNNIKDLSKMQSWMGNQYQRFLRSNLLNISED</sequence>
<keyword evidence="7 8" id="KW-0505">Motor protein</keyword>
<dbReference type="InterPro" id="IPR019821">
    <property type="entry name" value="Kinesin_motor_CS"/>
</dbReference>
<dbReference type="AlphaFoldDB" id="A0AAN7V804"/>
<dbReference type="GO" id="GO:0007018">
    <property type="term" value="P:microtubule-based movement"/>
    <property type="evidence" value="ECO:0007669"/>
    <property type="project" value="InterPro"/>
</dbReference>
<evidence type="ECO:0000256" key="4">
    <source>
        <dbReference type="ARBA" id="ARBA00022840"/>
    </source>
</evidence>
<keyword evidence="2" id="KW-0963">Cytoplasm</keyword>
<dbReference type="GO" id="GO:0005524">
    <property type="term" value="F:ATP binding"/>
    <property type="evidence" value="ECO:0007669"/>
    <property type="project" value="UniProtKB-UniRule"/>
</dbReference>
<dbReference type="InterPro" id="IPR027640">
    <property type="entry name" value="Kinesin-like_fam"/>
</dbReference>
<evidence type="ECO:0000256" key="2">
    <source>
        <dbReference type="ARBA" id="ARBA00022490"/>
    </source>
</evidence>
<keyword evidence="4 7" id="KW-0067">ATP-binding</keyword>
<dbReference type="InterPro" id="IPR010994">
    <property type="entry name" value="RuvA_2-like"/>
</dbReference>
<dbReference type="GO" id="GO:0051231">
    <property type="term" value="P:spindle elongation"/>
    <property type="evidence" value="ECO:0007669"/>
    <property type="project" value="TreeGrafter"/>
</dbReference>
<dbReference type="PROSITE" id="PS50067">
    <property type="entry name" value="KINESIN_MOTOR_2"/>
    <property type="match status" value="1"/>
</dbReference>
<dbReference type="InterPro" id="IPR001752">
    <property type="entry name" value="Kinesin_motor_dom"/>
</dbReference>
<dbReference type="Pfam" id="PF00225">
    <property type="entry name" value="Kinesin"/>
    <property type="match status" value="1"/>
</dbReference>
<feature type="domain" description="Kinesin motor" evidence="10">
    <location>
        <begin position="4"/>
        <end position="311"/>
    </location>
</feature>
<evidence type="ECO:0000256" key="9">
    <source>
        <dbReference type="SAM" id="MobiDB-lite"/>
    </source>
</evidence>
<dbReference type="EMBL" id="JAVRBK010000008">
    <property type="protein sequence ID" value="KAK5640171.1"/>
    <property type="molecule type" value="Genomic_DNA"/>
</dbReference>
<gene>
    <name evidence="11" type="ORF">RI129_010982</name>
</gene>
<comment type="similarity">
    <text evidence="7 8">Belongs to the TRAFAC class myosin-kinesin ATPase superfamily. Kinesin family.</text>
</comment>
<keyword evidence="6" id="KW-0206">Cytoskeleton</keyword>
<dbReference type="GO" id="GO:0008017">
    <property type="term" value="F:microtubule binding"/>
    <property type="evidence" value="ECO:0007669"/>
    <property type="project" value="InterPro"/>
</dbReference>
<dbReference type="PANTHER" id="PTHR47969">
    <property type="entry name" value="CHROMOSOME-ASSOCIATED KINESIN KIF4A-RELATED"/>
    <property type="match status" value="1"/>
</dbReference>
<dbReference type="SUPFAM" id="SSF47781">
    <property type="entry name" value="RuvA domain 2-like"/>
    <property type="match status" value="1"/>
</dbReference>
<dbReference type="GO" id="GO:0003777">
    <property type="term" value="F:microtubule motor activity"/>
    <property type="evidence" value="ECO:0007669"/>
    <property type="project" value="InterPro"/>
</dbReference>
<feature type="region of interest" description="Disordered" evidence="9">
    <location>
        <begin position="471"/>
        <end position="492"/>
    </location>
</feature>
<evidence type="ECO:0000313" key="11">
    <source>
        <dbReference type="EMBL" id="KAK5640171.1"/>
    </source>
</evidence>
<accession>A0AAN7V804</accession>
<dbReference type="PANTHER" id="PTHR47969:SF15">
    <property type="entry name" value="CHROMOSOME-ASSOCIATED KINESIN KIF4A-RELATED"/>
    <property type="match status" value="1"/>
</dbReference>
<dbReference type="InterPro" id="IPR027417">
    <property type="entry name" value="P-loop_NTPase"/>
</dbReference>
<comment type="caution">
    <text evidence="11">The sequence shown here is derived from an EMBL/GenBank/DDBJ whole genome shotgun (WGS) entry which is preliminary data.</text>
</comment>
<dbReference type="CDD" id="cd00106">
    <property type="entry name" value="KISc"/>
    <property type="match status" value="1"/>
</dbReference>
<dbReference type="Proteomes" id="UP001329430">
    <property type="component" value="Chromosome 8"/>
</dbReference>
<reference evidence="11 12" key="1">
    <citation type="journal article" date="2024" name="Insects">
        <title>An Improved Chromosome-Level Genome Assembly of the Firefly Pyrocoelia pectoralis.</title>
        <authorList>
            <person name="Fu X."/>
            <person name="Meyer-Rochow V.B."/>
            <person name="Ballantyne L."/>
            <person name="Zhu X."/>
        </authorList>
    </citation>
    <scope>NUCLEOTIDE SEQUENCE [LARGE SCALE GENOMIC DNA]</scope>
    <source>
        <strain evidence="11">XCY_ONT2</strain>
    </source>
</reference>
<dbReference type="GO" id="GO:0007052">
    <property type="term" value="P:mitotic spindle organization"/>
    <property type="evidence" value="ECO:0007669"/>
    <property type="project" value="TreeGrafter"/>
</dbReference>
<feature type="region of interest" description="Disordered" evidence="9">
    <location>
        <begin position="564"/>
        <end position="595"/>
    </location>
</feature>
<dbReference type="SUPFAM" id="SSF52540">
    <property type="entry name" value="P-loop containing nucleoside triphosphate hydrolases"/>
    <property type="match status" value="1"/>
</dbReference>
<dbReference type="SMART" id="SM00129">
    <property type="entry name" value="KISc"/>
    <property type="match status" value="1"/>
</dbReference>
<dbReference type="GO" id="GO:0005874">
    <property type="term" value="C:microtubule"/>
    <property type="evidence" value="ECO:0007669"/>
    <property type="project" value="UniProtKB-KW"/>
</dbReference>